<dbReference type="InterPro" id="IPR035996">
    <property type="entry name" value="4pyrrol_Methylase_sf"/>
</dbReference>
<evidence type="ECO:0000256" key="1">
    <source>
        <dbReference type="ARBA" id="ARBA00012162"/>
    </source>
</evidence>
<feature type="domain" description="Tetrapyrrole biosynthesis uroporphyrinogen III synthase" evidence="10">
    <location>
        <begin position="276"/>
        <end position="504"/>
    </location>
</feature>
<dbReference type="InterPro" id="IPR000878">
    <property type="entry name" value="4pyrrol_Mease"/>
</dbReference>
<dbReference type="EC" id="2.1.1.107" evidence="1"/>
<dbReference type="InterPro" id="IPR014777">
    <property type="entry name" value="4pyrrole_Mease_sub1"/>
</dbReference>
<dbReference type="CDD" id="cd06578">
    <property type="entry name" value="HemD"/>
    <property type="match status" value="1"/>
</dbReference>
<dbReference type="GO" id="GO:0004852">
    <property type="term" value="F:uroporphyrinogen-III synthase activity"/>
    <property type="evidence" value="ECO:0007669"/>
    <property type="project" value="InterPro"/>
</dbReference>
<evidence type="ECO:0000256" key="7">
    <source>
        <dbReference type="ARBA" id="ARBA00054030"/>
    </source>
</evidence>
<proteinExistence type="inferred from homology"/>
<dbReference type="EMBL" id="MJGC01000107">
    <property type="protein sequence ID" value="OEJ72938.1"/>
    <property type="molecule type" value="Genomic_DNA"/>
</dbReference>
<dbReference type="NCBIfam" id="TIGR01469">
    <property type="entry name" value="cobA_cysG_Cterm"/>
    <property type="match status" value="1"/>
</dbReference>
<evidence type="ECO:0000256" key="4">
    <source>
        <dbReference type="ARBA" id="ARBA00022691"/>
    </source>
</evidence>
<keyword evidence="2 8" id="KW-0489">Methyltransferase</keyword>
<keyword evidence="5" id="KW-0627">Porphyrin biosynthesis</keyword>
<reference evidence="11" key="1">
    <citation type="submission" date="2016-09" db="EMBL/GenBank/DDBJ databases">
        <title>Draft genome of thermotolerant cyanobacterium Desertifilum sp. strain IPPAS B-1220.</title>
        <authorList>
            <person name="Sinetova M.A."/>
            <person name="Bolakhan K."/>
            <person name="Zayadan B.K."/>
            <person name="Mironov K.S."/>
            <person name="Ustinova V."/>
            <person name="Kupriyanova E.V."/>
            <person name="Sidorov R.A."/>
            <person name="Skrypnik A.N."/>
            <person name="Gogoleva N.E."/>
            <person name="Gogolev Y.V."/>
            <person name="Los D.A."/>
        </authorList>
    </citation>
    <scope>NUCLEOTIDE SEQUENCE [LARGE SCALE GENOMIC DNA]</scope>
    <source>
        <strain evidence="11">IPPAS B-1220</strain>
    </source>
</reference>
<dbReference type="InterPro" id="IPR036108">
    <property type="entry name" value="4pyrrol_syn_uPrphyn_synt_sf"/>
</dbReference>
<evidence type="ECO:0000259" key="10">
    <source>
        <dbReference type="Pfam" id="PF02602"/>
    </source>
</evidence>
<feature type="domain" description="Tetrapyrrole methylase" evidence="9">
    <location>
        <begin position="7"/>
        <end position="212"/>
    </location>
</feature>
<comment type="pathway">
    <text evidence="6">Porphyrin-containing compound metabolism.</text>
</comment>
<comment type="function">
    <text evidence="7">Catalyzes the two successive C-2 and C-7 methylation reactions involved in the conversion of uroporphyrinogen III to precorrin-2 via the intermediate formation of precorrin-1. It is a step in the biosynthesis of both cobalamin (vitamin B12) and siroheme.</text>
</comment>
<evidence type="ECO:0000313" key="11">
    <source>
        <dbReference type="EMBL" id="OEJ72938.1"/>
    </source>
</evidence>
<dbReference type="FunFam" id="3.40.1010.10:FF:000001">
    <property type="entry name" value="Siroheme synthase"/>
    <property type="match status" value="1"/>
</dbReference>
<dbReference type="InterPro" id="IPR014776">
    <property type="entry name" value="4pyrrole_Mease_sub2"/>
</dbReference>
<gene>
    <name evidence="11" type="ORF">BH720_22395</name>
</gene>
<dbReference type="PANTHER" id="PTHR45790">
    <property type="entry name" value="SIROHEME SYNTHASE-RELATED"/>
    <property type="match status" value="1"/>
</dbReference>
<organism evidence="11">
    <name type="scientific">Desertifilum tharense IPPAS B-1220</name>
    <dbReference type="NCBI Taxonomy" id="1781255"/>
    <lineage>
        <taxon>Bacteria</taxon>
        <taxon>Bacillati</taxon>
        <taxon>Cyanobacteriota</taxon>
        <taxon>Cyanophyceae</taxon>
        <taxon>Desertifilales</taxon>
        <taxon>Desertifilaceae</taxon>
        <taxon>Desertifilum</taxon>
    </lineage>
</organism>
<dbReference type="Gene3D" id="3.40.50.10090">
    <property type="match status" value="2"/>
</dbReference>
<dbReference type="SUPFAM" id="SSF69618">
    <property type="entry name" value="HemD-like"/>
    <property type="match status" value="1"/>
</dbReference>
<dbReference type="GO" id="GO:0032259">
    <property type="term" value="P:methylation"/>
    <property type="evidence" value="ECO:0007669"/>
    <property type="project" value="UniProtKB-KW"/>
</dbReference>
<dbReference type="InterPro" id="IPR003043">
    <property type="entry name" value="Uropor_MeTrfase_CS"/>
</dbReference>
<accession>A0A1E5QE56</accession>
<dbReference type="SUPFAM" id="SSF53790">
    <property type="entry name" value="Tetrapyrrole methylase"/>
    <property type="match status" value="1"/>
</dbReference>
<evidence type="ECO:0000259" key="9">
    <source>
        <dbReference type="Pfam" id="PF00590"/>
    </source>
</evidence>
<evidence type="ECO:0000256" key="3">
    <source>
        <dbReference type="ARBA" id="ARBA00022679"/>
    </source>
</evidence>
<dbReference type="PANTHER" id="PTHR45790:SF3">
    <property type="entry name" value="S-ADENOSYL-L-METHIONINE-DEPENDENT UROPORPHYRINOGEN III METHYLTRANSFERASE, CHLOROPLASTIC"/>
    <property type="match status" value="1"/>
</dbReference>
<dbReference type="Gene3D" id="3.30.950.10">
    <property type="entry name" value="Methyltransferase, Cobalt-precorrin-4 Transmethylase, Domain 2"/>
    <property type="match status" value="1"/>
</dbReference>
<dbReference type="InterPro" id="IPR003754">
    <property type="entry name" value="4pyrrol_synth_uPrphyn_synth"/>
</dbReference>
<comment type="similarity">
    <text evidence="8">Belongs to the precorrin methyltransferase family.</text>
</comment>
<keyword evidence="4" id="KW-0949">S-adenosyl-L-methionine</keyword>
<protein>
    <recommendedName>
        <fullName evidence="1">uroporphyrinogen-III C-methyltransferase</fullName>
        <ecNumber evidence="1">2.1.1.107</ecNumber>
    </recommendedName>
</protein>
<dbReference type="FunFam" id="3.40.50.10090:FF:000001">
    <property type="entry name" value="Bifunctional uroporphyrinogen-III C-methyltransferase/uroporphyrinogen-III synthase"/>
    <property type="match status" value="1"/>
</dbReference>
<dbReference type="GO" id="GO:0019354">
    <property type="term" value="P:siroheme biosynthetic process"/>
    <property type="evidence" value="ECO:0007669"/>
    <property type="project" value="InterPro"/>
</dbReference>
<name>A0A1E5QE56_9CYAN</name>
<dbReference type="STRING" id="1781255.BH720_22395"/>
<dbReference type="PROSITE" id="PS00840">
    <property type="entry name" value="SUMT_2"/>
    <property type="match status" value="1"/>
</dbReference>
<dbReference type="Pfam" id="PF02602">
    <property type="entry name" value="HEM4"/>
    <property type="match status" value="1"/>
</dbReference>
<dbReference type="Gene3D" id="3.40.1010.10">
    <property type="entry name" value="Cobalt-precorrin-4 Transmethylase, Domain 1"/>
    <property type="match status" value="1"/>
</dbReference>
<dbReference type="GO" id="GO:0004851">
    <property type="term" value="F:uroporphyrin-III C-methyltransferase activity"/>
    <property type="evidence" value="ECO:0007669"/>
    <property type="project" value="UniProtKB-EC"/>
</dbReference>
<evidence type="ECO:0000256" key="6">
    <source>
        <dbReference type="ARBA" id="ARBA00023444"/>
    </source>
</evidence>
<dbReference type="OrthoDB" id="9815856at2"/>
<dbReference type="AlphaFoldDB" id="A0A1E5QE56"/>
<keyword evidence="3 8" id="KW-0808">Transferase</keyword>
<evidence type="ECO:0000256" key="5">
    <source>
        <dbReference type="ARBA" id="ARBA00023244"/>
    </source>
</evidence>
<dbReference type="InterPro" id="IPR006366">
    <property type="entry name" value="CobA/CysG_C"/>
</dbReference>
<dbReference type="InterPro" id="IPR050161">
    <property type="entry name" value="Siro_Cobalamin_biosynth"/>
</dbReference>
<comment type="caution">
    <text evidence="11">The sequence shown here is derived from an EMBL/GenBank/DDBJ whole genome shotgun (WGS) entry which is preliminary data.</text>
</comment>
<dbReference type="CDD" id="cd11642">
    <property type="entry name" value="SUMT"/>
    <property type="match status" value="1"/>
</dbReference>
<evidence type="ECO:0000256" key="2">
    <source>
        <dbReference type="ARBA" id="ARBA00022603"/>
    </source>
</evidence>
<evidence type="ECO:0000256" key="8">
    <source>
        <dbReference type="RuleBase" id="RU003960"/>
    </source>
</evidence>
<dbReference type="NCBIfam" id="NF004790">
    <property type="entry name" value="PRK06136.1"/>
    <property type="match status" value="1"/>
</dbReference>
<dbReference type="Pfam" id="PF00590">
    <property type="entry name" value="TP_methylase"/>
    <property type="match status" value="1"/>
</dbReference>
<sequence length="517" mass="56031">MTQQWGKVYLVGAGLGKVDYLTLRASQLLAQAEVLVYDALVDSQLLQLVPQSCLKFDVGKRGGKPSTPQAEINRLLVEYGQLGKQVVRLKSGDPLIFGRTHAEISSLVAAGCPYEIVPGISSALAAPLLAGIPLTDPVYSRCFAVVTGHDLEALDWPTLARLDTLAILMAGSQLSGVVSSLMQAGRSPSTPIAIIRWAGTPKQQIWTAELDNIVEQTRRFSEDSLSPAVMVIGDVVRRRGEWGMSQQNLGIETHNPTLPLAGKTILITRASGQQGEFAQLLQTQGATTLEMPTLEIGPPSSWEALDLAIAQIDRFDWLILTSSNGVDAFFERLAKHHLDFQAILGLKIAVVGQKTAASLSQRGIQADFIPPDFVADSLVAHFPESLSGLQVLFPRVETGGREVLVQEFTQQGAMVTEVPAYESRCPDRISGEVLAALQDQAIDIITFASSKTVRNFCQLIQNQDNISLEKVCFASIGPQTSKTCHQLLGRVEIEAQEYTLLGLTQALVAWIKAGKRE</sequence>